<comment type="similarity">
    <text evidence="1">Belongs to the short-chain dehydrogenases/reductases (SDR) family.</text>
</comment>
<dbReference type="PROSITE" id="PS00061">
    <property type="entry name" value="ADH_SHORT"/>
    <property type="match status" value="1"/>
</dbReference>
<dbReference type="Gene3D" id="3.40.50.720">
    <property type="entry name" value="NAD(P)-binding Rossmann-like Domain"/>
    <property type="match status" value="1"/>
</dbReference>
<dbReference type="InterPro" id="IPR020904">
    <property type="entry name" value="Sc_DH/Rdtase_CS"/>
</dbReference>
<dbReference type="Proteomes" id="UP001500403">
    <property type="component" value="Unassembled WGS sequence"/>
</dbReference>
<dbReference type="EMBL" id="BAAAUD010000026">
    <property type="protein sequence ID" value="GAA2939541.1"/>
    <property type="molecule type" value="Genomic_DNA"/>
</dbReference>
<keyword evidence="5" id="KW-1185">Reference proteome</keyword>
<evidence type="ECO:0000256" key="2">
    <source>
        <dbReference type="ARBA" id="ARBA00023002"/>
    </source>
</evidence>
<dbReference type="EC" id="1.3.1.28" evidence="3"/>
<accession>A0ABN3X8G8</accession>
<dbReference type="RefSeq" id="WP_344494619.1">
    <property type="nucleotide sequence ID" value="NZ_BAAAUD010000026.1"/>
</dbReference>
<keyword evidence="2" id="KW-0560">Oxidoreductase</keyword>
<evidence type="ECO:0000313" key="5">
    <source>
        <dbReference type="Proteomes" id="UP001500403"/>
    </source>
</evidence>
<dbReference type="PANTHER" id="PTHR42760">
    <property type="entry name" value="SHORT-CHAIN DEHYDROGENASES/REDUCTASES FAMILY MEMBER"/>
    <property type="match status" value="1"/>
</dbReference>
<dbReference type="SUPFAM" id="SSF51735">
    <property type="entry name" value="NAD(P)-binding Rossmann-fold domains"/>
    <property type="match status" value="1"/>
</dbReference>
<organism evidence="4 5">
    <name type="scientific">Streptomyces enissocaesilis</name>
    <dbReference type="NCBI Taxonomy" id="332589"/>
    <lineage>
        <taxon>Bacteria</taxon>
        <taxon>Bacillati</taxon>
        <taxon>Actinomycetota</taxon>
        <taxon>Actinomycetes</taxon>
        <taxon>Kitasatosporales</taxon>
        <taxon>Streptomycetaceae</taxon>
        <taxon>Streptomyces</taxon>
        <taxon>Streptomyces rochei group</taxon>
    </lineage>
</organism>
<dbReference type="Pfam" id="PF13561">
    <property type="entry name" value="adh_short_C2"/>
    <property type="match status" value="1"/>
</dbReference>
<evidence type="ECO:0000256" key="3">
    <source>
        <dbReference type="NCBIfam" id="TIGR04316"/>
    </source>
</evidence>
<dbReference type="NCBIfam" id="TIGR04316">
    <property type="entry name" value="dhbA_paeA"/>
    <property type="match status" value="1"/>
</dbReference>
<dbReference type="PRINTS" id="PR01397">
    <property type="entry name" value="DHBDHDRGNASE"/>
</dbReference>
<dbReference type="InterPro" id="IPR002347">
    <property type="entry name" value="SDR_fam"/>
</dbReference>
<dbReference type="InterPro" id="IPR036291">
    <property type="entry name" value="NAD(P)-bd_dom_sf"/>
</dbReference>
<sequence length="250" mass="25466">MRPVAVVTGAAGGIGGAVVRALTLAGWQVAALDKNAAVLDKLVADTGHGVGLTCDVSDRAQVRVAFASAEAGLGPTGLLVNCAGILRPGAAHEVTDADWDAMFAVNTTGVLNACREAAALMVPRRSGVIITIGSNAARVPRLQLAAYAASKAAAVQYTRCLGLELAQYGIRCNVVSPGSTDTPMQRDLWDDADAGARAAVHGCPDAFRLGIPLGRIAAPGDVADAVVFLASDQARHITLQDLYVDGGASL</sequence>
<gene>
    <name evidence="4" type="ORF">GCM10010446_26160</name>
</gene>
<proteinExistence type="inferred from homology"/>
<reference evidence="4 5" key="1">
    <citation type="journal article" date="2019" name="Int. J. Syst. Evol. Microbiol.">
        <title>The Global Catalogue of Microorganisms (GCM) 10K type strain sequencing project: providing services to taxonomists for standard genome sequencing and annotation.</title>
        <authorList>
            <consortium name="The Broad Institute Genomics Platform"/>
            <consortium name="The Broad Institute Genome Sequencing Center for Infectious Disease"/>
            <person name="Wu L."/>
            <person name="Ma J."/>
        </authorList>
    </citation>
    <scope>NUCLEOTIDE SEQUENCE [LARGE SCALE GENOMIC DNA]</scope>
    <source>
        <strain evidence="4 5">JCM 9088</strain>
    </source>
</reference>
<dbReference type="PANTHER" id="PTHR42760:SF115">
    <property type="entry name" value="3-OXOACYL-[ACYL-CARRIER-PROTEIN] REDUCTASE FABG"/>
    <property type="match status" value="1"/>
</dbReference>
<evidence type="ECO:0000256" key="1">
    <source>
        <dbReference type="ARBA" id="ARBA00006484"/>
    </source>
</evidence>
<evidence type="ECO:0000313" key="4">
    <source>
        <dbReference type="EMBL" id="GAA2939541.1"/>
    </source>
</evidence>
<comment type="caution">
    <text evidence="4">The sequence shown here is derived from an EMBL/GenBank/DDBJ whole genome shotgun (WGS) entry which is preliminary data.</text>
</comment>
<dbReference type="PRINTS" id="PR00080">
    <property type="entry name" value="SDRFAMILY"/>
</dbReference>
<protein>
    <recommendedName>
        <fullName evidence="3">2,3-dihydro-2,3-dihydroxybenzoate dehydrogenase</fullName>
        <ecNumber evidence="3">1.3.1.28</ecNumber>
    </recommendedName>
</protein>
<name>A0ABN3X8G8_9ACTN</name>
<dbReference type="InterPro" id="IPR003560">
    <property type="entry name" value="DHB_DH"/>
</dbReference>